<dbReference type="InterPro" id="IPR036271">
    <property type="entry name" value="Tet_transcr_reg_TetR-rel_C_sf"/>
</dbReference>
<dbReference type="Proteomes" id="UP001629744">
    <property type="component" value="Unassembled WGS sequence"/>
</dbReference>
<name>A0ABW9FVW9_9NOCA</name>
<feature type="domain" description="HTH tetR-type" evidence="5">
    <location>
        <begin position="15"/>
        <end position="75"/>
    </location>
</feature>
<evidence type="ECO:0000256" key="4">
    <source>
        <dbReference type="PROSITE-ProRule" id="PRU00335"/>
    </source>
</evidence>
<evidence type="ECO:0000256" key="1">
    <source>
        <dbReference type="ARBA" id="ARBA00023015"/>
    </source>
</evidence>
<dbReference type="PRINTS" id="PR00455">
    <property type="entry name" value="HTHTETR"/>
</dbReference>
<comment type="caution">
    <text evidence="6">The sequence shown here is derived from an EMBL/GenBank/DDBJ whole genome shotgun (WGS) entry which is preliminary data.</text>
</comment>
<dbReference type="Pfam" id="PF16859">
    <property type="entry name" value="TetR_C_11"/>
    <property type="match status" value="1"/>
</dbReference>
<dbReference type="PANTHER" id="PTHR30055">
    <property type="entry name" value="HTH-TYPE TRANSCRIPTIONAL REGULATOR RUTR"/>
    <property type="match status" value="1"/>
</dbReference>
<dbReference type="PROSITE" id="PS50977">
    <property type="entry name" value="HTH_TETR_2"/>
    <property type="match status" value="1"/>
</dbReference>
<keyword evidence="3" id="KW-0804">Transcription</keyword>
<dbReference type="RefSeq" id="WP_348605132.1">
    <property type="nucleotide sequence ID" value="NZ_CP157276.1"/>
</dbReference>
<dbReference type="Pfam" id="PF00440">
    <property type="entry name" value="TetR_N"/>
    <property type="match status" value="1"/>
</dbReference>
<evidence type="ECO:0000313" key="6">
    <source>
        <dbReference type="EMBL" id="MFM1728771.1"/>
    </source>
</evidence>
<reference evidence="6 7" key="1">
    <citation type="submission" date="2023-11" db="EMBL/GenBank/DDBJ databases">
        <authorList>
            <person name="Val-Calvo J."/>
            <person name="Scortti M."/>
            <person name="Vazquez-Boland J."/>
        </authorList>
    </citation>
    <scope>NUCLEOTIDE SEQUENCE [LARGE SCALE GENOMIC DNA]</scope>
    <source>
        <strain evidence="6 7">DSM 46662</strain>
    </source>
</reference>
<dbReference type="SUPFAM" id="SSF46689">
    <property type="entry name" value="Homeodomain-like"/>
    <property type="match status" value="1"/>
</dbReference>
<dbReference type="EMBL" id="JBDLNU010000002">
    <property type="protein sequence ID" value="MFM1728771.1"/>
    <property type="molecule type" value="Genomic_DNA"/>
</dbReference>
<keyword evidence="1" id="KW-0805">Transcription regulation</keyword>
<feature type="DNA-binding region" description="H-T-H motif" evidence="4">
    <location>
        <begin position="38"/>
        <end position="57"/>
    </location>
</feature>
<dbReference type="InterPro" id="IPR011075">
    <property type="entry name" value="TetR_C"/>
</dbReference>
<evidence type="ECO:0000256" key="2">
    <source>
        <dbReference type="ARBA" id="ARBA00023125"/>
    </source>
</evidence>
<dbReference type="InterPro" id="IPR009057">
    <property type="entry name" value="Homeodomain-like_sf"/>
</dbReference>
<dbReference type="InterPro" id="IPR001647">
    <property type="entry name" value="HTH_TetR"/>
</dbReference>
<evidence type="ECO:0000259" key="5">
    <source>
        <dbReference type="PROSITE" id="PS50977"/>
    </source>
</evidence>
<dbReference type="Gene3D" id="1.10.10.60">
    <property type="entry name" value="Homeodomain-like"/>
    <property type="match status" value="1"/>
</dbReference>
<evidence type="ECO:0000256" key="3">
    <source>
        <dbReference type="ARBA" id="ARBA00023163"/>
    </source>
</evidence>
<dbReference type="PANTHER" id="PTHR30055:SF148">
    <property type="entry name" value="TETR-FAMILY TRANSCRIPTIONAL REGULATOR"/>
    <property type="match status" value="1"/>
</dbReference>
<dbReference type="Gene3D" id="1.10.357.10">
    <property type="entry name" value="Tetracycline Repressor, domain 2"/>
    <property type="match status" value="1"/>
</dbReference>
<keyword evidence="2 4" id="KW-0238">DNA-binding</keyword>
<proteinExistence type="predicted"/>
<accession>A0ABW9FVW9</accession>
<dbReference type="SUPFAM" id="SSF48498">
    <property type="entry name" value="Tetracyclin repressor-like, C-terminal domain"/>
    <property type="match status" value="1"/>
</dbReference>
<dbReference type="InterPro" id="IPR050109">
    <property type="entry name" value="HTH-type_TetR-like_transc_reg"/>
</dbReference>
<evidence type="ECO:0000313" key="7">
    <source>
        <dbReference type="Proteomes" id="UP001629744"/>
    </source>
</evidence>
<sequence>MNERRSSAIGRPRDASKDQAVLKAARRLLAEVGYQQTTIAAISRRSGVNSPAIYRRWATREALIAEAVHGPGGHPLPNESGDLKEDLKAWVQVFLVRAARPAARVGVPGLLSDSQTEESRSRLVAIGSPVRQAFSKMIGGAVGRGEIAADIDTSFLFDLLADSTSMRGLRCGLDDSDAYIESLSEALYFLATRSNGAVDVGVVRR</sequence>
<keyword evidence="7" id="KW-1185">Reference proteome</keyword>
<protein>
    <submittedName>
        <fullName evidence="6">TetR/AcrR family transcriptional regulator</fullName>
    </submittedName>
</protein>
<gene>
    <name evidence="6" type="ORF">ABEU19_002266</name>
</gene>
<organism evidence="6 7">
    <name type="scientific">Prescottella soli</name>
    <dbReference type="NCBI Taxonomy" id="1543852"/>
    <lineage>
        <taxon>Bacteria</taxon>
        <taxon>Bacillati</taxon>
        <taxon>Actinomycetota</taxon>
        <taxon>Actinomycetes</taxon>
        <taxon>Mycobacteriales</taxon>
        <taxon>Nocardiaceae</taxon>
        <taxon>Prescottella</taxon>
    </lineage>
</organism>